<dbReference type="Proteomes" id="UP000694892">
    <property type="component" value="Chromosome 6L"/>
</dbReference>
<evidence type="ECO:0000313" key="2">
    <source>
        <dbReference type="Proteomes" id="UP000694892"/>
    </source>
</evidence>
<dbReference type="EMBL" id="CM004476">
    <property type="protein sequence ID" value="OCT77118.1"/>
    <property type="molecule type" value="Genomic_DNA"/>
</dbReference>
<sequence length="69" mass="7871">MSPMTPQTFYINLVYWKLQLCFYSRCLLPALQPILSLSLCYHQLPEILDMLLGSTKVTFTGKSSAHCSK</sequence>
<name>A0A974HGL7_XENLA</name>
<accession>A0A974HGL7</accession>
<protein>
    <submittedName>
        <fullName evidence="1">Uncharacterized protein</fullName>
    </submittedName>
</protein>
<organism evidence="1 2">
    <name type="scientific">Xenopus laevis</name>
    <name type="common">African clawed frog</name>
    <dbReference type="NCBI Taxonomy" id="8355"/>
    <lineage>
        <taxon>Eukaryota</taxon>
        <taxon>Metazoa</taxon>
        <taxon>Chordata</taxon>
        <taxon>Craniata</taxon>
        <taxon>Vertebrata</taxon>
        <taxon>Euteleostomi</taxon>
        <taxon>Amphibia</taxon>
        <taxon>Batrachia</taxon>
        <taxon>Anura</taxon>
        <taxon>Pipoidea</taxon>
        <taxon>Pipidae</taxon>
        <taxon>Xenopodinae</taxon>
        <taxon>Xenopus</taxon>
        <taxon>Xenopus</taxon>
    </lineage>
</organism>
<proteinExistence type="predicted"/>
<reference evidence="2" key="1">
    <citation type="journal article" date="2016" name="Nature">
        <title>Genome evolution in the allotetraploid frog Xenopus laevis.</title>
        <authorList>
            <person name="Session A.M."/>
            <person name="Uno Y."/>
            <person name="Kwon T."/>
            <person name="Chapman J.A."/>
            <person name="Toyoda A."/>
            <person name="Takahashi S."/>
            <person name="Fukui A."/>
            <person name="Hikosaka A."/>
            <person name="Suzuki A."/>
            <person name="Kondo M."/>
            <person name="van Heeringen S.J."/>
            <person name="Quigley I."/>
            <person name="Heinz S."/>
            <person name="Ogino H."/>
            <person name="Ochi H."/>
            <person name="Hellsten U."/>
            <person name="Lyons J.B."/>
            <person name="Simakov O."/>
            <person name="Putnam N."/>
            <person name="Stites J."/>
            <person name="Kuroki Y."/>
            <person name="Tanaka T."/>
            <person name="Michiue T."/>
            <person name="Watanabe M."/>
            <person name="Bogdanovic O."/>
            <person name="Lister R."/>
            <person name="Georgiou G."/>
            <person name="Paranjpe S.S."/>
            <person name="van Kruijsbergen I."/>
            <person name="Shu S."/>
            <person name="Carlson J."/>
            <person name="Kinoshita T."/>
            <person name="Ohta Y."/>
            <person name="Mawaribuchi S."/>
            <person name="Jenkins J."/>
            <person name="Grimwood J."/>
            <person name="Schmutz J."/>
            <person name="Mitros T."/>
            <person name="Mozaffari S.V."/>
            <person name="Suzuki Y."/>
            <person name="Haramoto Y."/>
            <person name="Yamamoto T.S."/>
            <person name="Takagi C."/>
            <person name="Heald R."/>
            <person name="Miller K."/>
            <person name="Haudenschild C."/>
            <person name="Kitzman J."/>
            <person name="Nakayama T."/>
            <person name="Izutsu Y."/>
            <person name="Robert J."/>
            <person name="Fortriede J."/>
            <person name="Burns K."/>
            <person name="Lotay V."/>
            <person name="Karimi K."/>
            <person name="Yasuoka Y."/>
            <person name="Dichmann D.S."/>
            <person name="Flajnik M.F."/>
            <person name="Houston D.W."/>
            <person name="Shendure J."/>
            <person name="DuPasquier L."/>
            <person name="Vize P.D."/>
            <person name="Zorn A.M."/>
            <person name="Ito M."/>
            <person name="Marcotte E.M."/>
            <person name="Wallingford J.B."/>
            <person name="Ito Y."/>
            <person name="Asashima M."/>
            <person name="Ueno N."/>
            <person name="Matsuda Y."/>
            <person name="Veenstra G.J."/>
            <person name="Fujiyama A."/>
            <person name="Harland R.M."/>
            <person name="Taira M."/>
            <person name="Rokhsar D.S."/>
        </authorList>
    </citation>
    <scope>NUCLEOTIDE SEQUENCE [LARGE SCALE GENOMIC DNA]</scope>
    <source>
        <strain evidence="2">J</strain>
    </source>
</reference>
<gene>
    <name evidence="1" type="ORF">XELAEV_18032314mg</name>
</gene>
<evidence type="ECO:0000313" key="1">
    <source>
        <dbReference type="EMBL" id="OCT77118.1"/>
    </source>
</evidence>
<dbReference type="AlphaFoldDB" id="A0A974HGL7"/>